<dbReference type="EMBL" id="POTW01000055">
    <property type="protein sequence ID" value="PZF81580.1"/>
    <property type="molecule type" value="Genomic_DNA"/>
</dbReference>
<evidence type="ECO:0000256" key="1">
    <source>
        <dbReference type="SAM" id="MobiDB-lite"/>
    </source>
</evidence>
<dbReference type="AlphaFoldDB" id="A0A2W2B8T3"/>
<gene>
    <name evidence="2" type="ORF">C1I92_20545</name>
</gene>
<proteinExistence type="predicted"/>
<evidence type="ECO:0000313" key="3">
    <source>
        <dbReference type="Proteomes" id="UP000248764"/>
    </source>
</evidence>
<reference evidence="2 3" key="1">
    <citation type="submission" date="2018-01" db="EMBL/GenBank/DDBJ databases">
        <title>Draft genome sequence of Jiangella sp. GTF31.</title>
        <authorList>
            <person name="Sahin N."/>
            <person name="Ay H."/>
            <person name="Saygin H."/>
        </authorList>
    </citation>
    <scope>NUCLEOTIDE SEQUENCE [LARGE SCALE GENOMIC DNA]</scope>
    <source>
        <strain evidence="2 3">GTF31</strain>
    </source>
</reference>
<name>A0A2W2B8T3_9ACTN</name>
<sequence>MALSPSDTIRCVTPSAVARTSRESGAAADASWNGWSGGVGQQPVADQPVVQHTERVAERGV</sequence>
<keyword evidence="3" id="KW-1185">Reference proteome</keyword>
<organism evidence="2 3">
    <name type="scientific">Jiangella anatolica</name>
    <dbReference type="NCBI Taxonomy" id="2670374"/>
    <lineage>
        <taxon>Bacteria</taxon>
        <taxon>Bacillati</taxon>
        <taxon>Actinomycetota</taxon>
        <taxon>Actinomycetes</taxon>
        <taxon>Jiangellales</taxon>
        <taxon>Jiangellaceae</taxon>
        <taxon>Jiangella</taxon>
    </lineage>
</organism>
<feature type="region of interest" description="Disordered" evidence="1">
    <location>
        <begin position="16"/>
        <end position="61"/>
    </location>
</feature>
<protein>
    <submittedName>
        <fullName evidence="2">Uncharacterized protein</fullName>
    </submittedName>
</protein>
<comment type="caution">
    <text evidence="2">The sequence shown here is derived from an EMBL/GenBank/DDBJ whole genome shotgun (WGS) entry which is preliminary data.</text>
</comment>
<feature type="compositionally biased region" description="Basic and acidic residues" evidence="1">
    <location>
        <begin position="52"/>
        <end position="61"/>
    </location>
</feature>
<evidence type="ECO:0000313" key="2">
    <source>
        <dbReference type="EMBL" id="PZF81580.1"/>
    </source>
</evidence>
<dbReference type="Proteomes" id="UP000248764">
    <property type="component" value="Unassembled WGS sequence"/>
</dbReference>
<accession>A0A2W2B8T3</accession>